<dbReference type="AlphaFoldDB" id="A0A0L0FV32"/>
<organism evidence="2 3">
    <name type="scientific">Sphaeroforma arctica JP610</name>
    <dbReference type="NCBI Taxonomy" id="667725"/>
    <lineage>
        <taxon>Eukaryota</taxon>
        <taxon>Ichthyosporea</taxon>
        <taxon>Ichthyophonida</taxon>
        <taxon>Sphaeroforma</taxon>
    </lineage>
</organism>
<dbReference type="RefSeq" id="XP_014154323.1">
    <property type="nucleotide sequence ID" value="XM_014298848.1"/>
</dbReference>
<evidence type="ECO:0000313" key="2">
    <source>
        <dbReference type="EMBL" id="KNC80421.1"/>
    </source>
</evidence>
<evidence type="ECO:0000313" key="3">
    <source>
        <dbReference type="Proteomes" id="UP000054560"/>
    </source>
</evidence>
<reference evidence="2 3" key="1">
    <citation type="submission" date="2011-02" db="EMBL/GenBank/DDBJ databases">
        <title>The Genome Sequence of Sphaeroforma arctica JP610.</title>
        <authorList>
            <consortium name="The Broad Institute Genome Sequencing Platform"/>
            <person name="Russ C."/>
            <person name="Cuomo C."/>
            <person name="Young S.K."/>
            <person name="Zeng Q."/>
            <person name="Gargeya S."/>
            <person name="Alvarado L."/>
            <person name="Berlin A."/>
            <person name="Chapman S.B."/>
            <person name="Chen Z."/>
            <person name="Freedman E."/>
            <person name="Gellesch M."/>
            <person name="Goldberg J."/>
            <person name="Griggs A."/>
            <person name="Gujja S."/>
            <person name="Heilman E."/>
            <person name="Heiman D."/>
            <person name="Howarth C."/>
            <person name="Mehta T."/>
            <person name="Neiman D."/>
            <person name="Pearson M."/>
            <person name="Roberts A."/>
            <person name="Saif S."/>
            <person name="Shea T."/>
            <person name="Shenoy N."/>
            <person name="Sisk P."/>
            <person name="Stolte C."/>
            <person name="Sykes S."/>
            <person name="White J."/>
            <person name="Yandava C."/>
            <person name="Burger G."/>
            <person name="Gray M.W."/>
            <person name="Holland P.W.H."/>
            <person name="King N."/>
            <person name="Lang F.B.F."/>
            <person name="Roger A.J."/>
            <person name="Ruiz-Trillo I."/>
            <person name="Haas B."/>
            <person name="Nusbaum C."/>
            <person name="Birren B."/>
        </authorList>
    </citation>
    <scope>NUCLEOTIDE SEQUENCE [LARGE SCALE GENOMIC DNA]</scope>
    <source>
        <strain evidence="2 3">JP610</strain>
    </source>
</reference>
<keyword evidence="3" id="KW-1185">Reference proteome</keyword>
<feature type="compositionally biased region" description="Polar residues" evidence="1">
    <location>
        <begin position="24"/>
        <end position="45"/>
    </location>
</feature>
<name>A0A0L0FV32_9EUKA</name>
<feature type="compositionally biased region" description="Low complexity" evidence="1">
    <location>
        <begin position="55"/>
        <end position="73"/>
    </location>
</feature>
<accession>A0A0L0FV32</accession>
<proteinExistence type="predicted"/>
<feature type="region of interest" description="Disordered" evidence="1">
    <location>
        <begin position="1"/>
        <end position="73"/>
    </location>
</feature>
<dbReference type="EMBL" id="KQ242153">
    <property type="protein sequence ID" value="KNC80421.1"/>
    <property type="molecule type" value="Genomic_DNA"/>
</dbReference>
<sequence>MPESIDPSAPEPEPAENVVEIPNAGTSQHGDTVPAVQQQQASTSTKVHDHQPRVQKLQQTQLHQQPQQHQASTTTTLYTHRPQVQNLAPTQLHQPQTNMMYPQQQVGIQQMPQMGNFGSYFQQQPFRITPQTGSAPPMYLQLQGTCSRYKLGTPIKSGHTQILQLGINEGADDLAKTLDELLDGFQSGQNA</sequence>
<gene>
    <name evidence="2" type="ORF">SARC_07209</name>
</gene>
<dbReference type="GeneID" id="25907713"/>
<protein>
    <submittedName>
        <fullName evidence="2">Uncharacterized protein</fullName>
    </submittedName>
</protein>
<evidence type="ECO:0000256" key="1">
    <source>
        <dbReference type="SAM" id="MobiDB-lite"/>
    </source>
</evidence>
<dbReference type="Proteomes" id="UP000054560">
    <property type="component" value="Unassembled WGS sequence"/>
</dbReference>